<comment type="caution">
    <text evidence="1">The sequence shown here is derived from an EMBL/GenBank/DDBJ whole genome shotgun (WGS) entry which is preliminary data.</text>
</comment>
<gene>
    <name evidence="1" type="ORF">ACH5RR_029883</name>
</gene>
<organism evidence="1 2">
    <name type="scientific">Cinchona calisaya</name>
    <dbReference type="NCBI Taxonomy" id="153742"/>
    <lineage>
        <taxon>Eukaryota</taxon>
        <taxon>Viridiplantae</taxon>
        <taxon>Streptophyta</taxon>
        <taxon>Embryophyta</taxon>
        <taxon>Tracheophyta</taxon>
        <taxon>Spermatophyta</taxon>
        <taxon>Magnoliopsida</taxon>
        <taxon>eudicotyledons</taxon>
        <taxon>Gunneridae</taxon>
        <taxon>Pentapetalae</taxon>
        <taxon>asterids</taxon>
        <taxon>lamiids</taxon>
        <taxon>Gentianales</taxon>
        <taxon>Rubiaceae</taxon>
        <taxon>Cinchonoideae</taxon>
        <taxon>Cinchoneae</taxon>
        <taxon>Cinchona</taxon>
    </lineage>
</organism>
<accession>A0ABD2YXB4</accession>
<reference evidence="1 2" key="1">
    <citation type="submission" date="2024-11" db="EMBL/GenBank/DDBJ databases">
        <title>A near-complete genome assembly of Cinchona calisaya.</title>
        <authorList>
            <person name="Lian D.C."/>
            <person name="Zhao X.W."/>
            <person name="Wei L."/>
        </authorList>
    </citation>
    <scope>NUCLEOTIDE SEQUENCE [LARGE SCALE GENOMIC DNA]</scope>
    <source>
        <tissue evidence="1">Nenye</tissue>
    </source>
</reference>
<protein>
    <submittedName>
        <fullName evidence="1">Uncharacterized protein</fullName>
    </submittedName>
</protein>
<proteinExistence type="predicted"/>
<dbReference type="Proteomes" id="UP001630127">
    <property type="component" value="Unassembled WGS sequence"/>
</dbReference>
<sequence>MDGNIPLDNSVKNVAEEFVQGSQNCIGASPPSIAILIRKGNVVAIFYTVAETVTAPRCTIRAAASKIAIHATTAGNDLVEDDTRTRELTTSTTVCNAIDVAFGQENIIDLDAAQEPCIIAVAHQSKECAASAQESSSATVAPELVAGTI</sequence>
<evidence type="ECO:0000313" key="2">
    <source>
        <dbReference type="Proteomes" id="UP001630127"/>
    </source>
</evidence>
<keyword evidence="2" id="KW-1185">Reference proteome</keyword>
<name>A0ABD2YXB4_9GENT</name>
<evidence type="ECO:0000313" key="1">
    <source>
        <dbReference type="EMBL" id="KAL3510482.1"/>
    </source>
</evidence>
<dbReference type="AlphaFoldDB" id="A0ABD2YXB4"/>
<dbReference type="EMBL" id="JBJUIK010000012">
    <property type="protein sequence ID" value="KAL3510482.1"/>
    <property type="molecule type" value="Genomic_DNA"/>
</dbReference>